<gene>
    <name evidence="6" type="ORF">Mco01_43000</name>
</gene>
<organism evidence="6 7">
    <name type="scientific">Microbispora corallina</name>
    <dbReference type="NCBI Taxonomy" id="83302"/>
    <lineage>
        <taxon>Bacteria</taxon>
        <taxon>Bacillati</taxon>
        <taxon>Actinomycetota</taxon>
        <taxon>Actinomycetes</taxon>
        <taxon>Streptosporangiales</taxon>
        <taxon>Streptosporangiaceae</taxon>
        <taxon>Microbispora</taxon>
    </lineage>
</organism>
<dbReference type="InterPro" id="IPR037923">
    <property type="entry name" value="HTH-like"/>
</dbReference>
<dbReference type="PROSITE" id="PS01124">
    <property type="entry name" value="HTH_ARAC_FAMILY_2"/>
    <property type="match status" value="1"/>
</dbReference>
<dbReference type="SMART" id="SM00342">
    <property type="entry name" value="HTH_ARAC"/>
    <property type="match status" value="1"/>
</dbReference>
<keyword evidence="3" id="KW-0010">Activator</keyword>
<proteinExistence type="predicted"/>
<dbReference type="InterPro" id="IPR009057">
    <property type="entry name" value="Homeodomain-like_sf"/>
</dbReference>
<dbReference type="PANTHER" id="PTHR46796">
    <property type="entry name" value="HTH-TYPE TRANSCRIPTIONAL ACTIVATOR RHAS-RELATED"/>
    <property type="match status" value="1"/>
</dbReference>
<dbReference type="Pfam" id="PF12833">
    <property type="entry name" value="HTH_18"/>
    <property type="match status" value="1"/>
</dbReference>
<dbReference type="Gene3D" id="1.10.10.60">
    <property type="entry name" value="Homeodomain-like"/>
    <property type="match status" value="2"/>
</dbReference>
<reference evidence="6 7" key="1">
    <citation type="submission" date="2021-01" db="EMBL/GenBank/DDBJ databases">
        <title>Whole genome shotgun sequence of Microbispora corallina NBRC 16416.</title>
        <authorList>
            <person name="Komaki H."/>
            <person name="Tamura T."/>
        </authorList>
    </citation>
    <scope>NUCLEOTIDE SEQUENCE [LARGE SCALE GENOMIC DNA]</scope>
    <source>
        <strain evidence="6 7">NBRC 16416</strain>
    </source>
</reference>
<sequence length="274" mass="30114">MAQDWSRYWRSADQPLEAMRAHFTRHRYHRHSHETYSFGVTEEGAQAFTCRGASHTSATGMVLAFNPDDPHDGHAADELGFTYRIVHIGPELVTGVLADATGGRGALPLFPRPVVEDRVLARDLLDLHRALIRPATALRREEALAAAVASIVRRAAVRGPGPAEAGERETRRVAERARARLREAPLADVTAGDLAAAAGCSRFAIYRAFRSVYGMAPSDYQRQLRLRHARTLIGHGTPLSEAAVRAGFADQSHLTRWFVRSYGITPGEYRNAAG</sequence>
<dbReference type="InterPro" id="IPR050204">
    <property type="entry name" value="AraC_XylS_family_regulators"/>
</dbReference>
<dbReference type="InterPro" id="IPR018060">
    <property type="entry name" value="HTH_AraC"/>
</dbReference>
<evidence type="ECO:0000256" key="4">
    <source>
        <dbReference type="ARBA" id="ARBA00023163"/>
    </source>
</evidence>
<keyword evidence="2" id="KW-0238">DNA-binding</keyword>
<dbReference type="SUPFAM" id="SSF51215">
    <property type="entry name" value="Regulatory protein AraC"/>
    <property type="match status" value="1"/>
</dbReference>
<keyword evidence="7" id="KW-1185">Reference proteome</keyword>
<dbReference type="InterPro" id="IPR003313">
    <property type="entry name" value="AraC-bd"/>
</dbReference>
<keyword evidence="1" id="KW-0805">Transcription regulation</keyword>
<evidence type="ECO:0000256" key="2">
    <source>
        <dbReference type="ARBA" id="ARBA00023125"/>
    </source>
</evidence>
<feature type="domain" description="HTH araC/xylS-type" evidence="5">
    <location>
        <begin position="171"/>
        <end position="272"/>
    </location>
</feature>
<dbReference type="RefSeq" id="WP_239103790.1">
    <property type="nucleotide sequence ID" value="NZ_BAAAGP010000012.1"/>
</dbReference>
<dbReference type="PANTHER" id="PTHR46796:SF2">
    <property type="entry name" value="TRANSCRIPTIONAL REGULATORY PROTEIN"/>
    <property type="match status" value="1"/>
</dbReference>
<keyword evidence="4" id="KW-0804">Transcription</keyword>
<dbReference type="SUPFAM" id="SSF46689">
    <property type="entry name" value="Homeodomain-like"/>
    <property type="match status" value="2"/>
</dbReference>
<accession>A0ABQ4G2P4</accession>
<protein>
    <submittedName>
        <fullName evidence="6">Transcriptional regulator</fullName>
    </submittedName>
</protein>
<evidence type="ECO:0000313" key="6">
    <source>
        <dbReference type="EMBL" id="GIH41300.1"/>
    </source>
</evidence>
<dbReference type="PROSITE" id="PS00041">
    <property type="entry name" value="HTH_ARAC_FAMILY_1"/>
    <property type="match status" value="1"/>
</dbReference>
<evidence type="ECO:0000313" key="7">
    <source>
        <dbReference type="Proteomes" id="UP000603904"/>
    </source>
</evidence>
<dbReference type="Pfam" id="PF02311">
    <property type="entry name" value="AraC_binding"/>
    <property type="match status" value="1"/>
</dbReference>
<evidence type="ECO:0000256" key="1">
    <source>
        <dbReference type="ARBA" id="ARBA00023015"/>
    </source>
</evidence>
<evidence type="ECO:0000259" key="5">
    <source>
        <dbReference type="PROSITE" id="PS01124"/>
    </source>
</evidence>
<dbReference type="Proteomes" id="UP000603904">
    <property type="component" value="Unassembled WGS sequence"/>
</dbReference>
<comment type="caution">
    <text evidence="6">The sequence shown here is derived from an EMBL/GenBank/DDBJ whole genome shotgun (WGS) entry which is preliminary data.</text>
</comment>
<name>A0ABQ4G2P4_9ACTN</name>
<dbReference type="EMBL" id="BOOC01000021">
    <property type="protein sequence ID" value="GIH41300.1"/>
    <property type="molecule type" value="Genomic_DNA"/>
</dbReference>
<evidence type="ECO:0000256" key="3">
    <source>
        <dbReference type="ARBA" id="ARBA00023159"/>
    </source>
</evidence>
<dbReference type="InterPro" id="IPR018062">
    <property type="entry name" value="HTH_AraC-typ_CS"/>
</dbReference>